<evidence type="ECO:0000256" key="1">
    <source>
        <dbReference type="SAM" id="MobiDB-lite"/>
    </source>
</evidence>
<dbReference type="SMART" id="SM00470">
    <property type="entry name" value="ParB"/>
    <property type="match status" value="1"/>
</dbReference>
<organism evidence="3 4">
    <name type="scientific">Nocardiopsis changdeensis</name>
    <dbReference type="NCBI Taxonomy" id="2831969"/>
    <lineage>
        <taxon>Bacteria</taxon>
        <taxon>Bacillati</taxon>
        <taxon>Actinomycetota</taxon>
        <taxon>Actinomycetes</taxon>
        <taxon>Streptosporangiales</taxon>
        <taxon>Nocardiopsidaceae</taxon>
        <taxon>Nocardiopsis</taxon>
    </lineage>
</organism>
<accession>A0ABX8BSN3</accession>
<evidence type="ECO:0000259" key="2">
    <source>
        <dbReference type="SMART" id="SM00470"/>
    </source>
</evidence>
<dbReference type="EMBL" id="CP074133">
    <property type="protein sequence ID" value="QUX25104.1"/>
    <property type="molecule type" value="Genomic_DNA"/>
</dbReference>
<gene>
    <name evidence="3" type="ORF">KGD84_13075</name>
</gene>
<feature type="domain" description="ParB-like N-terminal" evidence="2">
    <location>
        <begin position="21"/>
        <end position="105"/>
    </location>
</feature>
<name>A0ABX8BSN3_9ACTN</name>
<dbReference type="InterPro" id="IPR003115">
    <property type="entry name" value="ParB_N"/>
</dbReference>
<dbReference type="SUPFAM" id="SSF110849">
    <property type="entry name" value="ParB/Sulfiredoxin"/>
    <property type="match status" value="1"/>
</dbReference>
<reference evidence="3 4" key="1">
    <citation type="submission" date="2021-05" db="EMBL/GenBank/DDBJ databases">
        <title>Direct Submission.</title>
        <authorList>
            <person name="Li K."/>
            <person name="Gao J."/>
        </authorList>
    </citation>
    <scope>NUCLEOTIDE SEQUENCE [LARGE SCALE GENOMIC DNA]</scope>
    <source>
        <strain evidence="3 4">Mg02</strain>
    </source>
</reference>
<dbReference type="Proteomes" id="UP000676079">
    <property type="component" value="Chromosome"/>
</dbReference>
<dbReference type="InterPro" id="IPR036086">
    <property type="entry name" value="ParB/Sulfiredoxin_sf"/>
</dbReference>
<protein>
    <submittedName>
        <fullName evidence="3">ParB-like nuclease domain-containing protein</fullName>
    </submittedName>
</protein>
<keyword evidence="4" id="KW-1185">Reference proteome</keyword>
<proteinExistence type="predicted"/>
<dbReference type="RefSeq" id="WP_220560602.1">
    <property type="nucleotide sequence ID" value="NZ_CP074133.1"/>
</dbReference>
<feature type="region of interest" description="Disordered" evidence="1">
    <location>
        <begin position="309"/>
        <end position="337"/>
    </location>
</feature>
<evidence type="ECO:0000313" key="4">
    <source>
        <dbReference type="Proteomes" id="UP000676079"/>
    </source>
</evidence>
<evidence type="ECO:0000313" key="3">
    <source>
        <dbReference type="EMBL" id="QUX25104.1"/>
    </source>
</evidence>
<feature type="region of interest" description="Disordered" evidence="1">
    <location>
        <begin position="209"/>
        <end position="232"/>
    </location>
</feature>
<sequence length="337" mass="36340">MSTRERRSAAPDPVLARLPVETARVALLRDARSPRLDGTDPARVARLAEIVDELPPIVVQRPAMRVVDGMHRLQAARSRGRASIRVRYFDGSDEDAYILAVRLNVSHGLPLPMRDRLAALSRVLQAFPHWSDRRIAATCGVSPGTVAARRRRSGDERLHVNTRIGSDGRRQPRSAAAGRQAAAEFMRRNPEASLRVVARHAGISVGTALDVRRKAAHGPTGPDPGGDRPEPDAAAAVLRDAAARVEQLARDPSLWGSEHGRAVLRLASATLGLTKRSEELADGMPDHARRALHDVARACALVWNRCGDRVGGAGAAAPPPGAPDRPHRPPEEENGEP</sequence>